<protein>
    <recommendedName>
        <fullName evidence="1">Antitoxin VbhA domain-containing protein</fullName>
    </recommendedName>
</protein>
<comment type="caution">
    <text evidence="2">The sequence shown here is derived from an EMBL/GenBank/DDBJ whole genome shotgun (WGS) entry which is preliminary data.</text>
</comment>
<name>A0ABM8SP39_9BURK</name>
<dbReference type="InterPro" id="IPR043038">
    <property type="entry name" value="VbhA_sf"/>
</dbReference>
<dbReference type="Gene3D" id="1.10.8.1050">
    <property type="entry name" value="Antitoxin VbhA-like"/>
    <property type="match status" value="1"/>
</dbReference>
<dbReference type="InterPro" id="IPR041535">
    <property type="entry name" value="VbhA"/>
</dbReference>
<sequence>MTDSERAEAFRQAEASLRLEGLDPAGDNHYEAIKARVIAGEISFAEGKAEIVAYHRHHARAIAAA</sequence>
<evidence type="ECO:0000313" key="3">
    <source>
        <dbReference type="Proteomes" id="UP000674425"/>
    </source>
</evidence>
<keyword evidence="3" id="KW-1185">Reference proteome</keyword>
<evidence type="ECO:0000313" key="2">
    <source>
        <dbReference type="EMBL" id="CAE6823428.1"/>
    </source>
</evidence>
<dbReference type="CDD" id="cd11586">
    <property type="entry name" value="VbhA_like"/>
    <property type="match status" value="1"/>
</dbReference>
<evidence type="ECO:0000259" key="1">
    <source>
        <dbReference type="Pfam" id="PF18495"/>
    </source>
</evidence>
<dbReference type="Pfam" id="PF18495">
    <property type="entry name" value="VbhA"/>
    <property type="match status" value="1"/>
</dbReference>
<dbReference type="RefSeq" id="WP_200621192.1">
    <property type="nucleotide sequence ID" value="NZ_CAJNAU010000076.1"/>
</dbReference>
<gene>
    <name evidence="2" type="ORF">R69658_05955</name>
</gene>
<feature type="domain" description="Antitoxin VbhA" evidence="1">
    <location>
        <begin position="6"/>
        <end position="51"/>
    </location>
</feature>
<dbReference type="Proteomes" id="UP000674425">
    <property type="component" value="Unassembled WGS sequence"/>
</dbReference>
<proteinExistence type="predicted"/>
<dbReference type="EMBL" id="CAJNAU010000076">
    <property type="protein sequence ID" value="CAE6823428.1"/>
    <property type="molecule type" value="Genomic_DNA"/>
</dbReference>
<dbReference type="InterPro" id="IPR033788">
    <property type="entry name" value="VbhA-like"/>
</dbReference>
<organism evidence="2 3">
    <name type="scientific">Paraburkholderia aspalathi</name>
    <dbReference type="NCBI Taxonomy" id="1324617"/>
    <lineage>
        <taxon>Bacteria</taxon>
        <taxon>Pseudomonadati</taxon>
        <taxon>Pseudomonadota</taxon>
        <taxon>Betaproteobacteria</taxon>
        <taxon>Burkholderiales</taxon>
        <taxon>Burkholderiaceae</taxon>
        <taxon>Paraburkholderia</taxon>
    </lineage>
</organism>
<reference evidence="2 3" key="1">
    <citation type="submission" date="2021-02" db="EMBL/GenBank/DDBJ databases">
        <authorList>
            <person name="Vanwijnsberghe S."/>
        </authorList>
    </citation>
    <scope>NUCLEOTIDE SEQUENCE [LARGE SCALE GENOMIC DNA]</scope>
    <source>
        <strain evidence="2 3">R-69658</strain>
    </source>
</reference>
<accession>A0ABM8SP39</accession>